<accession>A0ABV6CB28</accession>
<evidence type="ECO:0000313" key="3">
    <source>
        <dbReference type="Proteomes" id="UP001589758"/>
    </source>
</evidence>
<dbReference type="Proteomes" id="UP001589758">
    <property type="component" value="Unassembled WGS sequence"/>
</dbReference>
<protein>
    <submittedName>
        <fullName evidence="2">Cupin domain-containing protein</fullName>
    </submittedName>
</protein>
<dbReference type="PANTHER" id="PTHR40943">
    <property type="entry name" value="CYTOPLASMIC PROTEIN-RELATED"/>
    <property type="match status" value="1"/>
</dbReference>
<feature type="domain" description="(S)-ureidoglycine aminohydrolase cupin" evidence="1">
    <location>
        <begin position="42"/>
        <end position="115"/>
    </location>
</feature>
<dbReference type="Pfam" id="PF05899">
    <property type="entry name" value="Cupin_3"/>
    <property type="match status" value="1"/>
</dbReference>
<dbReference type="Gene3D" id="2.60.120.10">
    <property type="entry name" value="Jelly Rolls"/>
    <property type="match status" value="1"/>
</dbReference>
<comment type="caution">
    <text evidence="2">The sequence shown here is derived from an EMBL/GenBank/DDBJ whole genome shotgun (WGS) entry which is preliminary data.</text>
</comment>
<dbReference type="SUPFAM" id="SSF51182">
    <property type="entry name" value="RmlC-like cupins"/>
    <property type="match status" value="1"/>
</dbReference>
<organism evidence="2 3">
    <name type="scientific">Thorsellia kenyensis</name>
    <dbReference type="NCBI Taxonomy" id="1549888"/>
    <lineage>
        <taxon>Bacteria</taxon>
        <taxon>Pseudomonadati</taxon>
        <taxon>Pseudomonadota</taxon>
        <taxon>Gammaproteobacteria</taxon>
        <taxon>Enterobacterales</taxon>
        <taxon>Thorselliaceae</taxon>
        <taxon>Thorsellia</taxon>
    </lineage>
</organism>
<dbReference type="PANTHER" id="PTHR40943:SF1">
    <property type="entry name" value="CYTOPLASMIC PROTEIN"/>
    <property type="match status" value="1"/>
</dbReference>
<proteinExistence type="predicted"/>
<reference evidence="2 3" key="1">
    <citation type="submission" date="2024-09" db="EMBL/GenBank/DDBJ databases">
        <authorList>
            <person name="Sun Q."/>
            <person name="Mori K."/>
        </authorList>
    </citation>
    <scope>NUCLEOTIDE SEQUENCE [LARGE SCALE GENOMIC DNA]</scope>
    <source>
        <strain evidence="2 3">CCM 8545</strain>
    </source>
</reference>
<dbReference type="InterPro" id="IPR011051">
    <property type="entry name" value="RmlC_Cupin_sf"/>
</dbReference>
<gene>
    <name evidence="2" type="ORF">ACFFIT_08735</name>
</gene>
<keyword evidence="3" id="KW-1185">Reference proteome</keyword>
<evidence type="ECO:0000313" key="2">
    <source>
        <dbReference type="EMBL" id="MFC0180165.1"/>
    </source>
</evidence>
<sequence>MKAILLKEAIPTLHKIGSITLLGSTVIEGDPQASALSTLGEPSDNLNGGYFACTHGKFSMTYPFTEYATVLSGSLALTNELTGERTVYGPGDSWIVEKGTPVTWEVLSDEFVKHYLACVNP</sequence>
<dbReference type="EMBL" id="JBHLXE010000094">
    <property type="protein sequence ID" value="MFC0180165.1"/>
    <property type="molecule type" value="Genomic_DNA"/>
</dbReference>
<name>A0ABV6CB28_9GAMM</name>
<dbReference type="RefSeq" id="WP_385877277.1">
    <property type="nucleotide sequence ID" value="NZ_JBHLXE010000094.1"/>
</dbReference>
<dbReference type="InterPro" id="IPR014710">
    <property type="entry name" value="RmlC-like_jellyroll"/>
</dbReference>
<evidence type="ECO:0000259" key="1">
    <source>
        <dbReference type="Pfam" id="PF05899"/>
    </source>
</evidence>
<dbReference type="InterPro" id="IPR008579">
    <property type="entry name" value="UGlyAH_Cupin_dom"/>
</dbReference>